<organism evidence="3 4">
    <name type="scientific">Ottowia oryzae</name>
    <dbReference type="NCBI Taxonomy" id="2109914"/>
    <lineage>
        <taxon>Bacteria</taxon>
        <taxon>Pseudomonadati</taxon>
        <taxon>Pseudomonadota</taxon>
        <taxon>Betaproteobacteria</taxon>
        <taxon>Burkholderiales</taxon>
        <taxon>Comamonadaceae</taxon>
        <taxon>Ottowia</taxon>
    </lineage>
</organism>
<protein>
    <submittedName>
        <fullName evidence="3">Cd(II)/Pb(II)-responsive transcriptional regulator</fullName>
    </submittedName>
</protein>
<dbReference type="SUPFAM" id="SSF46955">
    <property type="entry name" value="Putative DNA-binding domain"/>
    <property type="match status" value="1"/>
</dbReference>
<accession>A0A2S0MJT1</accession>
<evidence type="ECO:0000259" key="2">
    <source>
        <dbReference type="PROSITE" id="PS50937"/>
    </source>
</evidence>
<dbReference type="Pfam" id="PF13411">
    <property type="entry name" value="MerR_1"/>
    <property type="match status" value="1"/>
</dbReference>
<sequence>MKIGDLATASGTPVDTIRFYEREGLLPAPARNEANYRQYEAAHLERLQFIRASRNLDMSLQEIRALLQVRDDPDADPHAADRVLDAHIEHVSHRIRELRALERQLKALRARCASGAHADECGVLTGLAEAAPDLPDTARSAARHLAEVHGAGRN</sequence>
<dbReference type="AlphaFoldDB" id="A0A2S0MJT1"/>
<dbReference type="Proteomes" id="UP000239709">
    <property type="component" value="Chromosome"/>
</dbReference>
<dbReference type="InterPro" id="IPR000551">
    <property type="entry name" value="MerR-type_HTH_dom"/>
</dbReference>
<dbReference type="Gene3D" id="1.10.1660.10">
    <property type="match status" value="1"/>
</dbReference>
<keyword evidence="4" id="KW-1185">Reference proteome</keyword>
<dbReference type="GO" id="GO:0046872">
    <property type="term" value="F:metal ion binding"/>
    <property type="evidence" value="ECO:0007669"/>
    <property type="project" value="InterPro"/>
</dbReference>
<dbReference type="InterPro" id="IPR009061">
    <property type="entry name" value="DNA-bd_dom_put_sf"/>
</dbReference>
<reference evidence="3 4" key="1">
    <citation type="submission" date="2018-03" db="EMBL/GenBank/DDBJ databases">
        <title>Genome sequencing of Ottowia sp.</title>
        <authorList>
            <person name="Kim S.-J."/>
            <person name="Heo J."/>
            <person name="Kwon S.-W."/>
        </authorList>
    </citation>
    <scope>NUCLEOTIDE SEQUENCE [LARGE SCALE GENOMIC DNA]</scope>
    <source>
        <strain evidence="3 4">KADR8-3</strain>
    </source>
</reference>
<dbReference type="GO" id="GO:0003700">
    <property type="term" value="F:DNA-binding transcription factor activity"/>
    <property type="evidence" value="ECO:0007669"/>
    <property type="project" value="InterPro"/>
</dbReference>
<keyword evidence="1" id="KW-0238">DNA-binding</keyword>
<proteinExistence type="predicted"/>
<dbReference type="InterPro" id="IPR011791">
    <property type="entry name" value="CadR-PbrR"/>
</dbReference>
<evidence type="ECO:0000256" key="1">
    <source>
        <dbReference type="ARBA" id="ARBA00023125"/>
    </source>
</evidence>
<dbReference type="PRINTS" id="PR00040">
    <property type="entry name" value="HTHMERR"/>
</dbReference>
<dbReference type="GO" id="GO:0045893">
    <property type="term" value="P:positive regulation of DNA-templated transcription"/>
    <property type="evidence" value="ECO:0007669"/>
    <property type="project" value="InterPro"/>
</dbReference>
<name>A0A2S0MJT1_9BURK</name>
<dbReference type="PANTHER" id="PTHR30204:SF92">
    <property type="entry name" value="HTH-TYPE TRANSCRIPTIONAL REGULATOR ZNTR"/>
    <property type="match status" value="1"/>
</dbReference>
<dbReference type="GO" id="GO:0003677">
    <property type="term" value="F:DNA binding"/>
    <property type="evidence" value="ECO:0007669"/>
    <property type="project" value="UniProtKB-KW"/>
</dbReference>
<dbReference type="EMBL" id="CP027666">
    <property type="protein sequence ID" value="AVO36122.1"/>
    <property type="molecule type" value="Genomic_DNA"/>
</dbReference>
<dbReference type="SMART" id="SM00422">
    <property type="entry name" value="HTH_MERR"/>
    <property type="match status" value="1"/>
</dbReference>
<dbReference type="CDD" id="cd04784">
    <property type="entry name" value="HTH_CadR-PbrR"/>
    <property type="match status" value="1"/>
</dbReference>
<dbReference type="PROSITE" id="PS50937">
    <property type="entry name" value="HTH_MERR_2"/>
    <property type="match status" value="1"/>
</dbReference>
<dbReference type="PANTHER" id="PTHR30204">
    <property type="entry name" value="REDOX-CYCLING DRUG-SENSING TRANSCRIPTIONAL ACTIVATOR SOXR"/>
    <property type="match status" value="1"/>
</dbReference>
<evidence type="ECO:0000313" key="3">
    <source>
        <dbReference type="EMBL" id="AVO36122.1"/>
    </source>
</evidence>
<dbReference type="InterPro" id="IPR047057">
    <property type="entry name" value="MerR_fam"/>
</dbReference>
<dbReference type="KEGG" id="otk:C6570_11720"/>
<dbReference type="OrthoDB" id="9808480at2"/>
<dbReference type="RefSeq" id="WP_106704664.1">
    <property type="nucleotide sequence ID" value="NZ_CP027666.1"/>
</dbReference>
<dbReference type="NCBIfam" id="TIGR02047">
    <property type="entry name" value="CadR-PbrR"/>
    <property type="match status" value="1"/>
</dbReference>
<evidence type="ECO:0000313" key="4">
    <source>
        <dbReference type="Proteomes" id="UP000239709"/>
    </source>
</evidence>
<gene>
    <name evidence="3" type="primary">cadR</name>
    <name evidence="3" type="ORF">C6570_11720</name>
</gene>
<feature type="domain" description="HTH merR-type" evidence="2">
    <location>
        <begin position="1"/>
        <end position="69"/>
    </location>
</feature>